<protein>
    <recommendedName>
        <fullName evidence="1">Siphovirus-type tail component RIFT-related domain-containing protein</fullName>
    </recommendedName>
</protein>
<accession>A0A179CUA6</accession>
<dbReference type="Gene3D" id="2.40.30.200">
    <property type="match status" value="1"/>
</dbReference>
<comment type="caution">
    <text evidence="2">The sequence shown here is derived from an EMBL/GenBank/DDBJ whole genome shotgun (WGS) entry which is preliminary data.</text>
</comment>
<dbReference type="RefSeq" id="WP_064208374.1">
    <property type="nucleotide sequence ID" value="NZ_LVKC01000011.1"/>
</dbReference>
<organism evidence="2 3">
    <name type="scientific">Ligilactobacillus aviarius</name>
    <dbReference type="NCBI Taxonomy" id="1606"/>
    <lineage>
        <taxon>Bacteria</taxon>
        <taxon>Bacillati</taxon>
        <taxon>Bacillota</taxon>
        <taxon>Bacilli</taxon>
        <taxon>Lactobacillales</taxon>
        <taxon>Lactobacillaceae</taxon>
        <taxon>Ligilactobacillus</taxon>
    </lineage>
</organism>
<evidence type="ECO:0000313" key="3">
    <source>
        <dbReference type="Proteomes" id="UP000078520"/>
    </source>
</evidence>
<feature type="domain" description="Siphovirus-type tail component RIFT-related" evidence="1">
    <location>
        <begin position="31"/>
        <end position="108"/>
    </location>
</feature>
<dbReference type="AlphaFoldDB" id="A0A179CUA6"/>
<reference evidence="3" key="1">
    <citation type="submission" date="2016-03" db="EMBL/GenBank/DDBJ databases">
        <authorList>
            <person name="Johnson T.J."/>
            <person name="Youmans B."/>
            <person name="Case K."/>
            <person name="Noll S."/>
        </authorList>
    </citation>
    <scope>NUCLEOTIDE SEQUENCE [LARGE SCALE GENOMIC DNA]</scope>
    <source>
        <strain evidence="3">UMNLAv8</strain>
    </source>
</reference>
<sequence>MLNDYWLKVKIGNQDEIDINTITPNLHFVELNTTPAFSNTYQSMAGVNGSIYTTGQFNKTTINLKFLVRFKDWQDLDLAKHDIYRTFLTKEIIRVRCSTAPNKVYYCRAMPFSIAPSKVGSAGAVFNVPLDNPSGLAYSICNSDELGNLEKTDNWSFGMNLLTSTPTPYYFENMTSFKVYNPSDTDINPYLQNDSLDIKLHFKGYKYYLTNTTNGSEWHYNNPSDGTDEILLHGVHTQKNGKPDSTSTDFGHIILDKGWNEFTIQNADINDITFSFPFVYIA</sequence>
<dbReference type="InterPro" id="IPR008841">
    <property type="entry name" value="Siphovirus-type_tail_N"/>
</dbReference>
<name>A0A179CUA6_9LACO</name>
<dbReference type="Pfam" id="PF05709">
    <property type="entry name" value="Sipho_tail"/>
    <property type="match status" value="1"/>
</dbReference>
<proteinExistence type="predicted"/>
<evidence type="ECO:0000259" key="1">
    <source>
        <dbReference type="Pfam" id="PF05709"/>
    </source>
</evidence>
<dbReference type="OrthoDB" id="2194642at2"/>
<evidence type="ECO:0000313" key="2">
    <source>
        <dbReference type="EMBL" id="OAQ09071.1"/>
    </source>
</evidence>
<dbReference type="EMBL" id="LVKI01000003">
    <property type="protein sequence ID" value="OAQ09071.1"/>
    <property type="molecule type" value="Genomic_DNA"/>
</dbReference>
<gene>
    <name evidence="2" type="ORF">A3O14_01920</name>
</gene>
<dbReference type="Proteomes" id="UP000078520">
    <property type="component" value="Unassembled WGS sequence"/>
</dbReference>